<dbReference type="Gene3D" id="1.10.101.10">
    <property type="entry name" value="PGBD-like superfamily/PGBD"/>
    <property type="match status" value="1"/>
</dbReference>
<dbReference type="InterPro" id="IPR036365">
    <property type="entry name" value="PGBD-like_sf"/>
</dbReference>
<gene>
    <name evidence="3" type="ORF">G4Z14_06410</name>
</gene>
<keyword evidence="4" id="KW-1185">Reference proteome</keyword>
<comment type="caution">
    <text evidence="3">The sequence shown here is derived from an EMBL/GenBank/DDBJ whole genome shotgun (WGS) entry which is preliminary data.</text>
</comment>
<keyword evidence="1" id="KW-0732">Signal</keyword>
<organism evidence="3 4">
    <name type="scientific">Tabrizicola oligotrophica</name>
    <dbReference type="NCBI Taxonomy" id="2710650"/>
    <lineage>
        <taxon>Bacteria</taxon>
        <taxon>Pseudomonadati</taxon>
        <taxon>Pseudomonadota</taxon>
        <taxon>Alphaproteobacteria</taxon>
        <taxon>Rhodobacterales</taxon>
        <taxon>Paracoccaceae</taxon>
        <taxon>Tabrizicola</taxon>
    </lineage>
</organism>
<evidence type="ECO:0000313" key="3">
    <source>
        <dbReference type="EMBL" id="NEY89929.1"/>
    </source>
</evidence>
<dbReference type="SUPFAM" id="SSF47090">
    <property type="entry name" value="PGBD-like"/>
    <property type="match status" value="1"/>
</dbReference>
<evidence type="ECO:0000256" key="1">
    <source>
        <dbReference type="SAM" id="SignalP"/>
    </source>
</evidence>
<dbReference type="EMBL" id="JAAIVJ010000002">
    <property type="protein sequence ID" value="NEY89929.1"/>
    <property type="molecule type" value="Genomic_DNA"/>
</dbReference>
<dbReference type="Proteomes" id="UP000477782">
    <property type="component" value="Unassembled WGS sequence"/>
</dbReference>
<name>A0A6M0QR01_9RHOB</name>
<dbReference type="InterPro" id="IPR002477">
    <property type="entry name" value="Peptidoglycan-bd-like"/>
</dbReference>
<evidence type="ECO:0000313" key="4">
    <source>
        <dbReference type="Proteomes" id="UP000477782"/>
    </source>
</evidence>
<feature type="domain" description="Peptidoglycan binding-like" evidence="2">
    <location>
        <begin position="102"/>
        <end position="141"/>
    </location>
</feature>
<evidence type="ECO:0000259" key="2">
    <source>
        <dbReference type="Pfam" id="PF01471"/>
    </source>
</evidence>
<reference evidence="3 4" key="1">
    <citation type="submission" date="2020-02" db="EMBL/GenBank/DDBJ databases">
        <authorList>
            <person name="Chen W.-M."/>
        </authorList>
    </citation>
    <scope>NUCLEOTIDE SEQUENCE [LARGE SCALE GENOMIC DNA]</scope>
    <source>
        <strain evidence="3 4">KMS-5</strain>
    </source>
</reference>
<proteinExistence type="predicted"/>
<dbReference type="InterPro" id="IPR036366">
    <property type="entry name" value="PGBDSf"/>
</dbReference>
<accession>A0A6M0QR01</accession>
<dbReference type="AlphaFoldDB" id="A0A6M0QR01"/>
<sequence length="160" mass="17151">MKNATVSAVLALAVALGASGPAAAWGQREQDTLKGAVGALILKAIIDDARRHNPPIYRTVPAPQPRYYYPPAPGYGHYTPRPAVSIYNTPIARAFYSYPVSQRYLIQRRLASWGYYRGGIDGSFGPGTYAAVVGYARANGMGRSLGTTAGAFGVYDSLIY</sequence>
<feature type="signal peptide" evidence="1">
    <location>
        <begin position="1"/>
        <end position="24"/>
    </location>
</feature>
<feature type="chain" id="PRO_5027046808" description="Peptidoglycan binding-like domain-containing protein" evidence="1">
    <location>
        <begin position="25"/>
        <end position="160"/>
    </location>
</feature>
<dbReference type="Pfam" id="PF01471">
    <property type="entry name" value="PG_binding_1"/>
    <property type="match status" value="1"/>
</dbReference>
<protein>
    <recommendedName>
        <fullName evidence="2">Peptidoglycan binding-like domain-containing protein</fullName>
    </recommendedName>
</protein>